<dbReference type="AlphaFoldDB" id="A0A2T3AI80"/>
<evidence type="ECO:0000313" key="3">
    <source>
        <dbReference type="Proteomes" id="UP000241462"/>
    </source>
</evidence>
<dbReference type="OrthoDB" id="9977941at2759"/>
<keyword evidence="3" id="KW-1185">Reference proteome</keyword>
<dbReference type="InterPro" id="IPR052998">
    <property type="entry name" value="Hetero-Diels-Alderase-like"/>
</dbReference>
<reference evidence="2 3" key="1">
    <citation type="journal article" date="2018" name="Mycol. Prog.">
        <title>Coniella lustricola, a new species from submerged detritus.</title>
        <authorList>
            <person name="Raudabaugh D.B."/>
            <person name="Iturriaga T."/>
            <person name="Carver A."/>
            <person name="Mondo S."/>
            <person name="Pangilinan J."/>
            <person name="Lipzen A."/>
            <person name="He G."/>
            <person name="Amirebrahimi M."/>
            <person name="Grigoriev I.V."/>
            <person name="Miller A.N."/>
        </authorList>
    </citation>
    <scope>NUCLEOTIDE SEQUENCE [LARGE SCALE GENOMIC DNA]</scope>
    <source>
        <strain evidence="2 3">B22-T-1</strain>
    </source>
</reference>
<accession>A0A2T3AI80</accession>
<dbReference type="InParanoid" id="A0A2T3AI80"/>
<dbReference type="PANTHER" id="PTHR42060:SF1">
    <property type="entry name" value="NHL REPEAT-CONTAINING PROTEIN"/>
    <property type="match status" value="1"/>
</dbReference>
<dbReference type="EMBL" id="KZ678386">
    <property type="protein sequence ID" value="PSR99132.1"/>
    <property type="molecule type" value="Genomic_DNA"/>
</dbReference>
<dbReference type="InterPro" id="IPR011042">
    <property type="entry name" value="6-blade_b-propeller_TolB-like"/>
</dbReference>
<dbReference type="PANTHER" id="PTHR42060">
    <property type="entry name" value="NHL REPEAT-CONTAINING PROTEIN-RELATED"/>
    <property type="match status" value="1"/>
</dbReference>
<evidence type="ECO:0000313" key="2">
    <source>
        <dbReference type="EMBL" id="PSR99132.1"/>
    </source>
</evidence>
<dbReference type="Gene3D" id="2.120.10.30">
    <property type="entry name" value="TolB, C-terminal domain"/>
    <property type="match status" value="1"/>
</dbReference>
<proteinExistence type="predicted"/>
<dbReference type="SUPFAM" id="SSF63829">
    <property type="entry name" value="Calcium-dependent phosphotriesterase"/>
    <property type="match status" value="1"/>
</dbReference>
<feature type="signal peptide" evidence="1">
    <location>
        <begin position="1"/>
        <end position="21"/>
    </location>
</feature>
<keyword evidence="1" id="KW-0732">Signal</keyword>
<evidence type="ECO:0000256" key="1">
    <source>
        <dbReference type="SAM" id="SignalP"/>
    </source>
</evidence>
<gene>
    <name evidence="2" type="ORF">BD289DRAFT_361554</name>
</gene>
<protein>
    <recommendedName>
        <fullName evidence="4">SMP-30/Gluconolactonase/LRE-like region domain-containing protein</fullName>
    </recommendedName>
</protein>
<name>A0A2T3AI80_9PEZI</name>
<feature type="chain" id="PRO_5015640962" description="SMP-30/Gluconolactonase/LRE-like region domain-containing protein" evidence="1">
    <location>
        <begin position="22"/>
        <end position="351"/>
    </location>
</feature>
<sequence length="351" mass="36797">MASRLGSILKLAAIGAPVVSAAASSYYPLDVHVLHTFSDPTWLENLAIRGNGELLTTQLAPSPALYQVNRLTGEPTTVATWDADEWKGALGIAETATDIFYVILSAFIDDDFVKTSGTNSIFEVDMTTFALASDGVSVETNATVTHLVDIPEADFLNGMATLDDEHIFVGDVYSGVVYVIDVTTGDYQVAGNDTLMKYSVDGSVASTNLGSNGLKVRDGYLYWTNTARGFLARAPFGSDGVLTAAGEIVATNLAKADDFQFASDGTAFIAQNQEDTLSAAWGVEDGTAVVAEALAGSNISTILAGVTSPKFGRTSTDCNRLYLSTSGALGLPINGTVTVAGTISYVDIDFS</sequence>
<dbReference type="Proteomes" id="UP000241462">
    <property type="component" value="Unassembled WGS sequence"/>
</dbReference>
<evidence type="ECO:0008006" key="4">
    <source>
        <dbReference type="Google" id="ProtNLM"/>
    </source>
</evidence>
<organism evidence="2 3">
    <name type="scientific">Coniella lustricola</name>
    <dbReference type="NCBI Taxonomy" id="2025994"/>
    <lineage>
        <taxon>Eukaryota</taxon>
        <taxon>Fungi</taxon>
        <taxon>Dikarya</taxon>
        <taxon>Ascomycota</taxon>
        <taxon>Pezizomycotina</taxon>
        <taxon>Sordariomycetes</taxon>
        <taxon>Sordariomycetidae</taxon>
        <taxon>Diaporthales</taxon>
        <taxon>Schizoparmaceae</taxon>
        <taxon>Coniella</taxon>
    </lineage>
</organism>